<evidence type="ECO:0000313" key="2">
    <source>
        <dbReference type="Proteomes" id="UP001439008"/>
    </source>
</evidence>
<accession>A0ABV2AH00</accession>
<dbReference type="EMBL" id="JBDODL010000162">
    <property type="protein sequence ID" value="MES1918945.1"/>
    <property type="molecule type" value="Genomic_DNA"/>
</dbReference>
<protein>
    <submittedName>
        <fullName evidence="1">Uncharacterized protein</fullName>
    </submittedName>
</protein>
<evidence type="ECO:0000313" key="1">
    <source>
        <dbReference type="EMBL" id="MES1918945.1"/>
    </source>
</evidence>
<proteinExistence type="predicted"/>
<name>A0ABV2AH00_9EUKA</name>
<keyword evidence="2" id="KW-1185">Reference proteome</keyword>
<sequence length="92" mass="10858">MIEKYIVSNDQERLQSVLNHFFTVREEVSDKVVNLMKNHITEKNLKILKYILLDIVNNEQIVEAINNNSNLNDLKVFCVKIELSERSEYCTE</sequence>
<organism evidence="1 2">
    <name type="scientific">Bonamia ostreae</name>
    <dbReference type="NCBI Taxonomy" id="126728"/>
    <lineage>
        <taxon>Eukaryota</taxon>
        <taxon>Sar</taxon>
        <taxon>Rhizaria</taxon>
        <taxon>Endomyxa</taxon>
        <taxon>Ascetosporea</taxon>
        <taxon>Haplosporida</taxon>
        <taxon>Bonamia</taxon>
    </lineage>
</organism>
<comment type="caution">
    <text evidence="1">The sequence shown here is derived from an EMBL/GenBank/DDBJ whole genome shotgun (WGS) entry which is preliminary data.</text>
</comment>
<reference evidence="1 2" key="1">
    <citation type="journal article" date="2024" name="BMC Biol.">
        <title>Comparative genomics of Ascetosporea gives new insight into the evolutionary basis for animal parasitism in Rhizaria.</title>
        <authorList>
            <person name="Hiltunen Thoren M."/>
            <person name="Onut-Brannstrom I."/>
            <person name="Alfjorden A."/>
            <person name="Peckova H."/>
            <person name="Swords F."/>
            <person name="Hooper C."/>
            <person name="Holzer A.S."/>
            <person name="Bass D."/>
            <person name="Burki F."/>
        </authorList>
    </citation>
    <scope>NUCLEOTIDE SEQUENCE [LARGE SCALE GENOMIC DNA]</scope>
    <source>
        <strain evidence="1">20-A016</strain>
    </source>
</reference>
<gene>
    <name evidence="1" type="ORF">MHBO_000830</name>
</gene>
<dbReference type="Proteomes" id="UP001439008">
    <property type="component" value="Unassembled WGS sequence"/>
</dbReference>